<sequence length="60" mass="6554">MDETVYCALCDRDAEDPPLDGWALQLGPGGRLWLCAFCARANLLAIEDGSTRRRSRVATG</sequence>
<evidence type="ECO:0000313" key="1">
    <source>
        <dbReference type="EMBL" id="MBG6138761.1"/>
    </source>
</evidence>
<evidence type="ECO:0000313" key="2">
    <source>
        <dbReference type="Proteomes" id="UP000622552"/>
    </source>
</evidence>
<name>A0A8J7GIL8_9ACTN</name>
<keyword evidence="2" id="KW-1185">Reference proteome</keyword>
<accession>A0A8J7GIL8</accession>
<comment type="caution">
    <text evidence="1">The sequence shown here is derived from an EMBL/GenBank/DDBJ whole genome shotgun (WGS) entry which is preliminary data.</text>
</comment>
<gene>
    <name evidence="1" type="ORF">IW245_004955</name>
</gene>
<dbReference type="Proteomes" id="UP000622552">
    <property type="component" value="Unassembled WGS sequence"/>
</dbReference>
<organism evidence="1 2">
    <name type="scientific">Longispora fulva</name>
    <dbReference type="NCBI Taxonomy" id="619741"/>
    <lineage>
        <taxon>Bacteria</taxon>
        <taxon>Bacillati</taxon>
        <taxon>Actinomycetota</taxon>
        <taxon>Actinomycetes</taxon>
        <taxon>Micromonosporales</taxon>
        <taxon>Micromonosporaceae</taxon>
        <taxon>Longispora</taxon>
    </lineage>
</organism>
<protein>
    <submittedName>
        <fullName evidence="1">Uncharacterized protein</fullName>
    </submittedName>
</protein>
<dbReference type="RefSeq" id="WP_197005484.1">
    <property type="nucleotide sequence ID" value="NZ_BONS01000009.1"/>
</dbReference>
<reference evidence="1" key="1">
    <citation type="submission" date="2020-11" db="EMBL/GenBank/DDBJ databases">
        <title>Sequencing the genomes of 1000 actinobacteria strains.</title>
        <authorList>
            <person name="Klenk H.-P."/>
        </authorList>
    </citation>
    <scope>NUCLEOTIDE SEQUENCE</scope>
    <source>
        <strain evidence="1">DSM 45356</strain>
    </source>
</reference>
<dbReference type="EMBL" id="JADOUF010000001">
    <property type="protein sequence ID" value="MBG6138761.1"/>
    <property type="molecule type" value="Genomic_DNA"/>
</dbReference>
<proteinExistence type="predicted"/>
<dbReference type="AlphaFoldDB" id="A0A8J7GIL8"/>